<reference evidence="2 3" key="1">
    <citation type="submission" date="2019-09" db="EMBL/GenBank/DDBJ databases">
        <title>Chitinophaga ginsengihumi sp. nov., isolated from soil of ginseng rhizosphere.</title>
        <authorList>
            <person name="Lee J."/>
        </authorList>
    </citation>
    <scope>NUCLEOTIDE SEQUENCE [LARGE SCALE GENOMIC DNA]</scope>
    <source>
        <strain evidence="2 3">BN140078</strain>
    </source>
</reference>
<reference evidence="2 3" key="2">
    <citation type="submission" date="2019-09" db="EMBL/GenBank/DDBJ databases">
        <authorList>
            <person name="Jin C."/>
        </authorList>
    </citation>
    <scope>NUCLEOTIDE SEQUENCE [LARGE SCALE GENOMIC DNA]</scope>
    <source>
        <strain evidence="2 3">BN140078</strain>
    </source>
</reference>
<name>A0A5B2VU26_9BACT</name>
<accession>A0A5B2VU26</accession>
<feature type="region of interest" description="Disordered" evidence="1">
    <location>
        <begin position="1"/>
        <end position="21"/>
    </location>
</feature>
<keyword evidence="3" id="KW-1185">Reference proteome</keyword>
<proteinExistence type="predicted"/>
<sequence length="160" mass="17448">MSGTAVKAQSPLYTGPQQSQATDTGHLQKKWFITKYTGITTGFAAFKGGSTSFLSAPLAMQLNRQITNNIFAFGGLSVAPTLLQYNGGFYQPAANKNYGLMRTNPNFEINPAARVGVMYINNDRTFSISGSVGVSRSSYNGYAPMYDPTFSHGQFMPTRW</sequence>
<protein>
    <submittedName>
        <fullName evidence="2">Uncharacterized protein</fullName>
    </submittedName>
</protein>
<dbReference type="AlphaFoldDB" id="A0A5B2VU26"/>
<organism evidence="2 3">
    <name type="scientific">Chitinophaga agrisoli</name>
    <dbReference type="NCBI Taxonomy" id="2607653"/>
    <lineage>
        <taxon>Bacteria</taxon>
        <taxon>Pseudomonadati</taxon>
        <taxon>Bacteroidota</taxon>
        <taxon>Chitinophagia</taxon>
        <taxon>Chitinophagales</taxon>
        <taxon>Chitinophagaceae</taxon>
        <taxon>Chitinophaga</taxon>
    </lineage>
</organism>
<evidence type="ECO:0000313" key="3">
    <source>
        <dbReference type="Proteomes" id="UP000324611"/>
    </source>
</evidence>
<comment type="caution">
    <text evidence="2">The sequence shown here is derived from an EMBL/GenBank/DDBJ whole genome shotgun (WGS) entry which is preliminary data.</text>
</comment>
<evidence type="ECO:0000256" key="1">
    <source>
        <dbReference type="SAM" id="MobiDB-lite"/>
    </source>
</evidence>
<dbReference type="RefSeq" id="WP_149837604.1">
    <property type="nucleotide sequence ID" value="NZ_VUOC01000002.1"/>
</dbReference>
<feature type="compositionally biased region" description="Polar residues" evidence="1">
    <location>
        <begin position="11"/>
        <end position="21"/>
    </location>
</feature>
<dbReference type="EMBL" id="VUOC01000002">
    <property type="protein sequence ID" value="KAA2242731.1"/>
    <property type="molecule type" value="Genomic_DNA"/>
</dbReference>
<evidence type="ECO:0000313" key="2">
    <source>
        <dbReference type="EMBL" id="KAA2242731.1"/>
    </source>
</evidence>
<dbReference type="Proteomes" id="UP000324611">
    <property type="component" value="Unassembled WGS sequence"/>
</dbReference>
<gene>
    <name evidence="2" type="ORF">F0L74_09395</name>
</gene>